<organism evidence="2 3">
    <name type="scientific">Filimonas effusa</name>
    <dbReference type="NCBI Taxonomy" id="2508721"/>
    <lineage>
        <taxon>Bacteria</taxon>
        <taxon>Pseudomonadati</taxon>
        <taxon>Bacteroidota</taxon>
        <taxon>Chitinophagia</taxon>
        <taxon>Chitinophagales</taxon>
        <taxon>Chitinophagaceae</taxon>
        <taxon>Filimonas</taxon>
    </lineage>
</organism>
<dbReference type="AlphaFoldDB" id="A0A4Q1D1F3"/>
<sequence length="105" mass="12409">MSISEQEFIALVNKKFRFEATEEEEAMLARLVAENQKWHDIYENFEKWYFPPAIVSEVANRPKSNEINEIIRRGQRRKRLNKIILILIIAILTLSIVAISFFLLT</sequence>
<accession>A0A4Q1D1F3</accession>
<keyword evidence="1" id="KW-1133">Transmembrane helix</keyword>
<dbReference type="RefSeq" id="WP_129005085.1">
    <property type="nucleotide sequence ID" value="NZ_SDHZ01000003.1"/>
</dbReference>
<name>A0A4Q1D1F3_9BACT</name>
<feature type="transmembrane region" description="Helical" evidence="1">
    <location>
        <begin position="83"/>
        <end position="104"/>
    </location>
</feature>
<dbReference type="Proteomes" id="UP000290545">
    <property type="component" value="Unassembled WGS sequence"/>
</dbReference>
<proteinExistence type="predicted"/>
<evidence type="ECO:0000313" key="2">
    <source>
        <dbReference type="EMBL" id="RXK81688.1"/>
    </source>
</evidence>
<protein>
    <submittedName>
        <fullName evidence="2">Uncharacterized protein</fullName>
    </submittedName>
</protein>
<comment type="caution">
    <text evidence="2">The sequence shown here is derived from an EMBL/GenBank/DDBJ whole genome shotgun (WGS) entry which is preliminary data.</text>
</comment>
<reference evidence="2 3" key="1">
    <citation type="submission" date="2019-01" db="EMBL/GenBank/DDBJ databases">
        <title>Filimonas sp. strain TTM-71.</title>
        <authorList>
            <person name="Chen W.-M."/>
        </authorList>
    </citation>
    <scope>NUCLEOTIDE SEQUENCE [LARGE SCALE GENOMIC DNA]</scope>
    <source>
        <strain evidence="2 3">TTM-71</strain>
    </source>
</reference>
<evidence type="ECO:0000313" key="3">
    <source>
        <dbReference type="Proteomes" id="UP000290545"/>
    </source>
</evidence>
<keyword evidence="1" id="KW-0472">Membrane</keyword>
<keyword evidence="1" id="KW-0812">Transmembrane</keyword>
<keyword evidence="3" id="KW-1185">Reference proteome</keyword>
<dbReference type="EMBL" id="SDHZ01000003">
    <property type="protein sequence ID" value="RXK81688.1"/>
    <property type="molecule type" value="Genomic_DNA"/>
</dbReference>
<evidence type="ECO:0000256" key="1">
    <source>
        <dbReference type="SAM" id="Phobius"/>
    </source>
</evidence>
<gene>
    <name evidence="2" type="ORF">ESB13_17990</name>
</gene>